<dbReference type="EMBL" id="PXOA01000543">
    <property type="protein sequence ID" value="RFU74375.1"/>
    <property type="molecule type" value="Genomic_DNA"/>
</dbReference>
<keyword evidence="1 7" id="KW-0813">Transport</keyword>
<evidence type="ECO:0000256" key="6">
    <source>
        <dbReference type="ARBA" id="ARBA00023242"/>
    </source>
</evidence>
<reference evidence="9 10" key="1">
    <citation type="journal article" date="2018" name="PLoS Pathog.">
        <title>Evolution of structural diversity of trichothecenes, a family of toxins produced by plant pathogenic and entomopathogenic fungi.</title>
        <authorList>
            <person name="Proctor R.H."/>
            <person name="McCormick S.P."/>
            <person name="Kim H.S."/>
            <person name="Cardoza R.E."/>
            <person name="Stanley A.M."/>
            <person name="Lindo L."/>
            <person name="Kelly A."/>
            <person name="Brown D.W."/>
            <person name="Lee T."/>
            <person name="Vaughan M.M."/>
            <person name="Alexander N.J."/>
            <person name="Busman M."/>
            <person name="Gutierrez S."/>
        </authorList>
    </citation>
    <scope>NUCLEOTIDE SEQUENCE [LARGE SCALE GENOMIC DNA]</scope>
    <source>
        <strain evidence="9 10">IBT 40837</strain>
    </source>
</reference>
<dbReference type="OrthoDB" id="3098at2759"/>
<evidence type="ECO:0000256" key="7">
    <source>
        <dbReference type="RuleBase" id="RU365072"/>
    </source>
</evidence>
<keyword evidence="7" id="KW-0472">Membrane</keyword>
<keyword evidence="6 7" id="KW-0539">Nucleus</keyword>
<gene>
    <name evidence="9" type="ORF">TARUN_7871</name>
</gene>
<dbReference type="GO" id="GO:0006406">
    <property type="term" value="P:mRNA export from nucleus"/>
    <property type="evidence" value="ECO:0007669"/>
    <property type="project" value="TreeGrafter"/>
</dbReference>
<keyword evidence="4 7" id="KW-0811">Translocation</keyword>
<dbReference type="GO" id="GO:0031080">
    <property type="term" value="C:nuclear pore outer ring"/>
    <property type="evidence" value="ECO:0007669"/>
    <property type="project" value="TreeGrafter"/>
</dbReference>
<feature type="region of interest" description="Disordered" evidence="8">
    <location>
        <begin position="878"/>
        <end position="915"/>
    </location>
</feature>
<keyword evidence="2" id="KW-0509">mRNA transport</keyword>
<comment type="similarity">
    <text evidence="7">Belongs to the nucleoporin Nup84/Nup107 family.</text>
</comment>
<keyword evidence="10" id="KW-1185">Reference proteome</keyword>
<dbReference type="InterPro" id="IPR007252">
    <property type="entry name" value="Nup84/Nup107"/>
</dbReference>
<proteinExistence type="inferred from homology"/>
<comment type="subcellular location">
    <subcellularLocation>
        <location evidence="7">Nucleus</location>
        <location evidence="7">Nuclear pore complex</location>
    </subcellularLocation>
    <subcellularLocation>
        <location evidence="7">Nucleus membrane</location>
    </subcellularLocation>
</comment>
<comment type="function">
    <text evidence="7">Functions as a component of the nuclear pore complex (NPC).</text>
</comment>
<dbReference type="GO" id="GO:0031965">
    <property type="term" value="C:nuclear membrane"/>
    <property type="evidence" value="ECO:0007669"/>
    <property type="project" value="UniProtKB-SubCell"/>
</dbReference>
<dbReference type="GO" id="GO:0017056">
    <property type="term" value="F:structural constituent of nuclear pore"/>
    <property type="evidence" value="ECO:0007669"/>
    <property type="project" value="UniProtKB-UniRule"/>
</dbReference>
<dbReference type="Proteomes" id="UP000266272">
    <property type="component" value="Unassembled WGS sequence"/>
</dbReference>
<evidence type="ECO:0000256" key="4">
    <source>
        <dbReference type="ARBA" id="ARBA00023010"/>
    </source>
</evidence>
<evidence type="ECO:0000256" key="1">
    <source>
        <dbReference type="ARBA" id="ARBA00022448"/>
    </source>
</evidence>
<dbReference type="Pfam" id="PF04121">
    <property type="entry name" value="Nup84_Nup100"/>
    <property type="match status" value="1"/>
</dbReference>
<keyword evidence="5 7" id="KW-0906">Nuclear pore complex</keyword>
<dbReference type="GO" id="GO:0000973">
    <property type="term" value="P:post-transcriptional tethering of RNA polymerase II gene DNA at nuclear periphery"/>
    <property type="evidence" value="ECO:0007669"/>
    <property type="project" value="TreeGrafter"/>
</dbReference>
<protein>
    <recommendedName>
        <fullName evidence="7">Nuclear pore complex protein</fullName>
    </recommendedName>
</protein>
<feature type="compositionally biased region" description="Acidic residues" evidence="8">
    <location>
        <begin position="67"/>
        <end position="88"/>
    </location>
</feature>
<dbReference type="GO" id="GO:0006606">
    <property type="term" value="P:protein import into nucleus"/>
    <property type="evidence" value="ECO:0007669"/>
    <property type="project" value="TreeGrafter"/>
</dbReference>
<evidence type="ECO:0000313" key="9">
    <source>
        <dbReference type="EMBL" id="RFU74375.1"/>
    </source>
</evidence>
<dbReference type="Gene3D" id="1.10.3450.20">
    <property type="match status" value="1"/>
</dbReference>
<dbReference type="PANTHER" id="PTHR13003:SF2">
    <property type="entry name" value="NUCLEAR PORE COMPLEX PROTEIN NUP107"/>
    <property type="match status" value="1"/>
</dbReference>
<dbReference type="PANTHER" id="PTHR13003">
    <property type="entry name" value="NUP107-RELATED"/>
    <property type="match status" value="1"/>
</dbReference>
<organism evidence="9 10">
    <name type="scientific">Trichoderma arundinaceum</name>
    <dbReference type="NCBI Taxonomy" id="490622"/>
    <lineage>
        <taxon>Eukaryota</taxon>
        <taxon>Fungi</taxon>
        <taxon>Dikarya</taxon>
        <taxon>Ascomycota</taxon>
        <taxon>Pezizomycotina</taxon>
        <taxon>Sordariomycetes</taxon>
        <taxon>Hypocreomycetidae</taxon>
        <taxon>Hypocreales</taxon>
        <taxon>Hypocreaceae</taxon>
        <taxon>Trichoderma</taxon>
    </lineage>
</organism>
<dbReference type="STRING" id="490622.A0A395NE56"/>
<accession>A0A395NE56</accession>
<evidence type="ECO:0000313" key="10">
    <source>
        <dbReference type="Proteomes" id="UP000266272"/>
    </source>
</evidence>
<dbReference type="Gene3D" id="1.20.190.50">
    <property type="match status" value="1"/>
</dbReference>
<feature type="region of interest" description="Disordered" evidence="8">
    <location>
        <begin position="53"/>
        <end position="88"/>
    </location>
</feature>
<keyword evidence="3" id="KW-0653">Protein transport</keyword>
<comment type="caution">
    <text evidence="9">The sequence shown here is derived from an EMBL/GenBank/DDBJ whole genome shotgun (WGS) entry which is preliminary data.</text>
</comment>
<evidence type="ECO:0000256" key="3">
    <source>
        <dbReference type="ARBA" id="ARBA00022927"/>
    </source>
</evidence>
<dbReference type="AlphaFoldDB" id="A0A395NE56"/>
<evidence type="ECO:0000256" key="2">
    <source>
        <dbReference type="ARBA" id="ARBA00022816"/>
    </source>
</evidence>
<evidence type="ECO:0000256" key="5">
    <source>
        <dbReference type="ARBA" id="ARBA00023132"/>
    </source>
</evidence>
<evidence type="ECO:0000256" key="8">
    <source>
        <dbReference type="SAM" id="MobiDB-lite"/>
    </source>
</evidence>
<name>A0A395NE56_TRIAR</name>
<comment type="subunit">
    <text evidence="7">Part of the nuclear pore complex (NPC).</text>
</comment>
<sequence length="915" mass="102719">MEEGLLADLNVGPEVEEFANALDNCLSPFLSPEDKRARILALPRRYYENASRRLQQARPKRARSGYEDVDMDADEVETADGDGLSGEDDEIKQLEKEVQTWDLIRRLLPLRYATPDSDTGNPPPVESDLTSSDLLLEFLLSDPTARERHAVLEWLQSNAAAGPDIDDLARDLLKQADRGDIVAHGWLHTRATIKLRKNLTAWHGLLDRQHPRVMQSHVSKDGAPLITQLDPDAITRQGRKLEPADEYFERAIWLGCFEHLRRGSSLEELREWCQERTEMWRAVSMSALLLSVDDTTTPVDAMKPDSLALWRRMCFALARQGGSDDYERAVYGLLSGDINSVEKIARRWDDFLFANYNALFRTQFDAYLLSRCPADMSSTLTQNFPSFDAVQFLGDQQGVEKRLVRSLESQDRIHDEATEPSKALQAAFIAKDIERHLYEQGLVMTADANLNGQSILVPSAEPIDPTIVKKKYFGLDQHHGLRIVSHVYVLTTLMDKLSAAQGSGSSPSVPSQWSNSQQNILAGYTDYLRRAGLQELIPLYCSILEAPRQYDVLSWNLIHEEDPEQRLLQLKLIKKAGIDVLKFVEWQASLFYNALGGKAPQQASFSIISDGPSTPQFGKLIKADFFGYEEGAVQNDHDHVIRSLEWLLMVDGMWPNVFSMGTSVYKFFLRNAHLGAARQLLEKISFEKIIQGISEQDETDEMWYEDVEFWAKLLERSEVSGMSPERVMAEARNFRGLEALVRALDGLETIASLMVISTELSHGDRDFWGPAGTAIKNAKDYMRPLLKGWLIPAIKGGDEELRDIRAAYLPETVLAYISALHFAGTGLSRDNLLECMELASLVAERDSDLKDAFVDAKRMTELVEAFAACSKALAIATGEKRPSGSGNKKQREMGWSRDLWSVKSGPGEASMIGPA</sequence>